<evidence type="ECO:0000256" key="10">
    <source>
        <dbReference type="ARBA" id="ARBA00023136"/>
    </source>
</evidence>
<feature type="domain" description="HAMP" evidence="13">
    <location>
        <begin position="192"/>
        <end position="243"/>
    </location>
</feature>
<keyword evidence="5" id="KW-0808">Transferase</keyword>
<evidence type="ECO:0000259" key="13">
    <source>
        <dbReference type="PROSITE" id="PS50885"/>
    </source>
</evidence>
<keyword evidence="4" id="KW-0597">Phosphoprotein</keyword>
<name>A0A8J3DKJ6_9HYPH</name>
<dbReference type="Pfam" id="PF02518">
    <property type="entry name" value="HATPase_c"/>
    <property type="match status" value="1"/>
</dbReference>
<dbReference type="GO" id="GO:0000155">
    <property type="term" value="F:phosphorelay sensor kinase activity"/>
    <property type="evidence" value="ECO:0007669"/>
    <property type="project" value="InterPro"/>
</dbReference>
<keyword evidence="15" id="KW-1185">Reference proteome</keyword>
<feature type="transmembrane region" description="Helical" evidence="11">
    <location>
        <begin position="12"/>
        <end position="35"/>
    </location>
</feature>
<keyword evidence="10 11" id="KW-0472">Membrane</keyword>
<dbReference type="SUPFAM" id="SSF47384">
    <property type="entry name" value="Homodimeric domain of signal transducing histidine kinase"/>
    <property type="match status" value="1"/>
</dbReference>
<dbReference type="PROSITE" id="PS50109">
    <property type="entry name" value="HIS_KIN"/>
    <property type="match status" value="1"/>
</dbReference>
<sequence>MKLPVTSIRLRLMLMALIGTVIAIGLSGLALVALFERHVERRLNHELDSYSLQLAAAVEINPDGTSYLRGEPSDPRFQRPLSGLYWQITDLASQKTLRSRSLWDSSLVGHAEPLIGGQTSLTMADGPADESILLHERSIIISRDDADRRIQILVAVDRAELVSLREGFTYDLIPGLAALAGLILLGAFIQIRSGLRPLEPVRAGIHAIRSGQATRLDMRVPREIAPLVEEVDTLIAAQEMQVARARDRAADLAHGLRTPLTALASDAARLRKKGQDAIADDIEALSQQMRRTVERELARARVRHGLTAVQPVSLQPVANAVIRTLTRTPRGEMIAFDNRVEAHLTITMQADDLAEILGNVLENATRAAKNNIVVEASQNTTETVIRIADDGPGLAAEKVDALSKRGSRQDESGGAGLGLAIVKDILDAYEGRVEFSASKIGGLQVTLSIPSHRKRPFMP</sequence>
<dbReference type="PANTHER" id="PTHR45436">
    <property type="entry name" value="SENSOR HISTIDINE KINASE YKOH"/>
    <property type="match status" value="1"/>
</dbReference>
<dbReference type="GO" id="GO:0005886">
    <property type="term" value="C:plasma membrane"/>
    <property type="evidence" value="ECO:0007669"/>
    <property type="project" value="TreeGrafter"/>
</dbReference>
<comment type="catalytic activity">
    <reaction evidence="1">
        <text>ATP + protein L-histidine = ADP + protein N-phospho-L-histidine.</text>
        <dbReference type="EC" id="2.7.13.3"/>
    </reaction>
</comment>
<evidence type="ECO:0000313" key="15">
    <source>
        <dbReference type="Proteomes" id="UP000641137"/>
    </source>
</evidence>
<dbReference type="EMBL" id="BMZO01000010">
    <property type="protein sequence ID" value="GHC77935.1"/>
    <property type="molecule type" value="Genomic_DNA"/>
</dbReference>
<evidence type="ECO:0000256" key="9">
    <source>
        <dbReference type="ARBA" id="ARBA00023012"/>
    </source>
</evidence>
<dbReference type="InterPro" id="IPR003661">
    <property type="entry name" value="HisK_dim/P_dom"/>
</dbReference>
<evidence type="ECO:0000256" key="7">
    <source>
        <dbReference type="ARBA" id="ARBA00022777"/>
    </source>
</evidence>
<feature type="domain" description="Histidine kinase" evidence="12">
    <location>
        <begin position="251"/>
        <end position="453"/>
    </location>
</feature>
<evidence type="ECO:0000256" key="4">
    <source>
        <dbReference type="ARBA" id="ARBA00022553"/>
    </source>
</evidence>
<dbReference type="PROSITE" id="PS50885">
    <property type="entry name" value="HAMP"/>
    <property type="match status" value="1"/>
</dbReference>
<dbReference type="InterPro" id="IPR005467">
    <property type="entry name" value="His_kinase_dom"/>
</dbReference>
<dbReference type="CDD" id="cd00082">
    <property type="entry name" value="HisKA"/>
    <property type="match status" value="1"/>
</dbReference>
<dbReference type="RefSeq" id="WP_189491788.1">
    <property type="nucleotide sequence ID" value="NZ_BMZO01000010.1"/>
</dbReference>
<comment type="caution">
    <text evidence="14">The sequence shown here is derived from an EMBL/GenBank/DDBJ whole genome shotgun (WGS) entry which is preliminary data.</text>
</comment>
<organism evidence="14 15">
    <name type="scientific">Limoniibacter endophyticus</name>
    <dbReference type="NCBI Taxonomy" id="1565040"/>
    <lineage>
        <taxon>Bacteria</taxon>
        <taxon>Pseudomonadati</taxon>
        <taxon>Pseudomonadota</taxon>
        <taxon>Alphaproteobacteria</taxon>
        <taxon>Hyphomicrobiales</taxon>
        <taxon>Bartonellaceae</taxon>
        <taxon>Limoniibacter</taxon>
    </lineage>
</organism>
<dbReference type="PANTHER" id="PTHR45436:SF5">
    <property type="entry name" value="SENSOR HISTIDINE KINASE TRCS"/>
    <property type="match status" value="1"/>
</dbReference>
<feature type="transmembrane region" description="Helical" evidence="11">
    <location>
        <begin position="168"/>
        <end position="189"/>
    </location>
</feature>
<proteinExistence type="predicted"/>
<dbReference type="SUPFAM" id="SSF55874">
    <property type="entry name" value="ATPase domain of HSP90 chaperone/DNA topoisomerase II/histidine kinase"/>
    <property type="match status" value="1"/>
</dbReference>
<dbReference type="InterPro" id="IPR003594">
    <property type="entry name" value="HATPase_dom"/>
</dbReference>
<evidence type="ECO:0000256" key="5">
    <source>
        <dbReference type="ARBA" id="ARBA00022679"/>
    </source>
</evidence>
<evidence type="ECO:0000256" key="2">
    <source>
        <dbReference type="ARBA" id="ARBA00004370"/>
    </source>
</evidence>
<gene>
    <name evidence="14" type="ORF">GCM10010136_29490</name>
</gene>
<dbReference type="SMART" id="SM00387">
    <property type="entry name" value="HATPase_c"/>
    <property type="match status" value="1"/>
</dbReference>
<accession>A0A8J3DKJ6</accession>
<keyword evidence="8 11" id="KW-1133">Transmembrane helix</keyword>
<evidence type="ECO:0000256" key="1">
    <source>
        <dbReference type="ARBA" id="ARBA00000085"/>
    </source>
</evidence>
<evidence type="ECO:0000256" key="6">
    <source>
        <dbReference type="ARBA" id="ARBA00022692"/>
    </source>
</evidence>
<dbReference type="InterPro" id="IPR004358">
    <property type="entry name" value="Sig_transdc_His_kin-like_C"/>
</dbReference>
<dbReference type="Gene3D" id="1.10.287.130">
    <property type="match status" value="1"/>
</dbReference>
<reference evidence="14" key="2">
    <citation type="submission" date="2020-09" db="EMBL/GenBank/DDBJ databases">
        <authorList>
            <person name="Sun Q."/>
            <person name="Kim S."/>
        </authorList>
    </citation>
    <scope>NUCLEOTIDE SEQUENCE</scope>
    <source>
        <strain evidence="14">KCTC 42097</strain>
    </source>
</reference>
<evidence type="ECO:0000256" key="3">
    <source>
        <dbReference type="ARBA" id="ARBA00012438"/>
    </source>
</evidence>
<evidence type="ECO:0000256" key="11">
    <source>
        <dbReference type="SAM" id="Phobius"/>
    </source>
</evidence>
<dbReference type="InterPro" id="IPR036890">
    <property type="entry name" value="HATPase_C_sf"/>
</dbReference>
<reference evidence="14" key="1">
    <citation type="journal article" date="2014" name="Int. J. Syst. Evol. Microbiol.">
        <title>Complete genome sequence of Corynebacterium casei LMG S-19264T (=DSM 44701T), isolated from a smear-ripened cheese.</title>
        <authorList>
            <consortium name="US DOE Joint Genome Institute (JGI-PGF)"/>
            <person name="Walter F."/>
            <person name="Albersmeier A."/>
            <person name="Kalinowski J."/>
            <person name="Ruckert C."/>
        </authorList>
    </citation>
    <scope>NUCLEOTIDE SEQUENCE</scope>
    <source>
        <strain evidence="14">KCTC 42097</strain>
    </source>
</reference>
<dbReference type="AlphaFoldDB" id="A0A8J3DKJ6"/>
<dbReference type="InterPro" id="IPR050428">
    <property type="entry name" value="TCS_sensor_his_kinase"/>
</dbReference>
<dbReference type="InterPro" id="IPR003660">
    <property type="entry name" value="HAMP_dom"/>
</dbReference>
<keyword evidence="9" id="KW-0902">Two-component regulatory system</keyword>
<dbReference type="Gene3D" id="3.30.565.10">
    <property type="entry name" value="Histidine kinase-like ATPase, C-terminal domain"/>
    <property type="match status" value="1"/>
</dbReference>
<keyword evidence="6 11" id="KW-0812">Transmembrane</keyword>
<evidence type="ECO:0000259" key="12">
    <source>
        <dbReference type="PROSITE" id="PS50109"/>
    </source>
</evidence>
<evidence type="ECO:0000313" key="14">
    <source>
        <dbReference type="EMBL" id="GHC77935.1"/>
    </source>
</evidence>
<comment type="subcellular location">
    <subcellularLocation>
        <location evidence="2">Membrane</location>
    </subcellularLocation>
</comment>
<dbReference type="PRINTS" id="PR00344">
    <property type="entry name" value="BCTRLSENSOR"/>
</dbReference>
<evidence type="ECO:0000256" key="8">
    <source>
        <dbReference type="ARBA" id="ARBA00022989"/>
    </source>
</evidence>
<dbReference type="Proteomes" id="UP000641137">
    <property type="component" value="Unassembled WGS sequence"/>
</dbReference>
<dbReference type="InterPro" id="IPR036097">
    <property type="entry name" value="HisK_dim/P_sf"/>
</dbReference>
<keyword evidence="7 14" id="KW-0418">Kinase</keyword>
<dbReference type="EC" id="2.7.13.3" evidence="3"/>
<protein>
    <recommendedName>
        <fullName evidence="3">histidine kinase</fullName>
        <ecNumber evidence="3">2.7.13.3</ecNumber>
    </recommendedName>
</protein>